<protein>
    <submittedName>
        <fullName evidence="1">Uncharacterized protein</fullName>
    </submittedName>
</protein>
<gene>
    <name evidence="1" type="ORF">TresaDRAFT_0432</name>
</gene>
<dbReference type="EMBL" id="AGRW01000051">
    <property type="protein sequence ID" value="EIC01295.1"/>
    <property type="molecule type" value="Genomic_DNA"/>
</dbReference>
<dbReference type="PATRIC" id="fig|907348.3.peg.2185"/>
<dbReference type="AlphaFoldDB" id="H7EML0"/>
<dbReference type="Proteomes" id="UP000003571">
    <property type="component" value="Unassembled WGS sequence"/>
</dbReference>
<evidence type="ECO:0000313" key="1">
    <source>
        <dbReference type="EMBL" id="EIC01295.1"/>
    </source>
</evidence>
<name>H7EML0_9SPIR</name>
<reference evidence="1 2" key="1">
    <citation type="submission" date="2011-09" db="EMBL/GenBank/DDBJ databases">
        <title>The draft genome of Treponema saccharophilum DSM 2985.</title>
        <authorList>
            <consortium name="US DOE Joint Genome Institute (JGI-PGF)"/>
            <person name="Lucas S."/>
            <person name="Copeland A."/>
            <person name="Lapidus A."/>
            <person name="Glavina del Rio T."/>
            <person name="Dalin E."/>
            <person name="Tice H."/>
            <person name="Bruce D."/>
            <person name="Goodwin L."/>
            <person name="Pitluck S."/>
            <person name="Peters L."/>
            <person name="Kyrpides N."/>
            <person name="Mavromatis K."/>
            <person name="Ivanova N."/>
            <person name="Markowitz V."/>
            <person name="Cheng J.-F."/>
            <person name="Hugenholtz P."/>
            <person name="Woyke T."/>
            <person name="Wu D."/>
            <person name="Gronow S."/>
            <person name="Wellnitz S."/>
            <person name="Brambilla E."/>
            <person name="Klenk H.-P."/>
            <person name="Eisen J.A."/>
        </authorList>
    </citation>
    <scope>NUCLEOTIDE SEQUENCE [LARGE SCALE GENOMIC DNA]</scope>
    <source>
        <strain evidence="1 2">DSM 2985</strain>
    </source>
</reference>
<comment type="caution">
    <text evidence="1">The sequence shown here is derived from an EMBL/GenBank/DDBJ whole genome shotgun (WGS) entry which is preliminary data.</text>
</comment>
<organism evidence="1 2">
    <name type="scientific">Treponema saccharophilum DSM 2985</name>
    <dbReference type="NCBI Taxonomy" id="907348"/>
    <lineage>
        <taxon>Bacteria</taxon>
        <taxon>Pseudomonadati</taxon>
        <taxon>Spirochaetota</taxon>
        <taxon>Spirochaetia</taxon>
        <taxon>Spirochaetales</taxon>
        <taxon>Treponemataceae</taxon>
        <taxon>Treponema</taxon>
    </lineage>
</organism>
<accession>H7EML0</accession>
<keyword evidence="2" id="KW-1185">Reference proteome</keyword>
<dbReference type="RefSeq" id="WP_002705579.1">
    <property type="nucleotide sequence ID" value="NZ_AGRW01000051.1"/>
</dbReference>
<sequence length="176" mass="21160">MWYNEVSHKYYHSKVSNHKWLKLNPLKKAIYKLWHDQKIKEVDEAFFNALIYRNFNIYGITEKEKVNILRKAYLRIGKMDTNWHSNLIDYQDSAELPSKEDADFLKKTFKVDPIVKVVYFLGGSKRELGYCTFTTLIKLSCRKNFKWRWLNPLEEDFANYYTGAAKYVDEDFETKI</sequence>
<proteinExistence type="predicted"/>
<evidence type="ECO:0000313" key="2">
    <source>
        <dbReference type="Proteomes" id="UP000003571"/>
    </source>
</evidence>